<sequence length="135" mass="14457">MSELNDPRVFMAAERTLLAWNRTSLTLMAFGFAVERFGLFAHMLFSPPGAPIPRGGSFWVGLAFIALGVFAALGSVFQYHRALKTLRPVEIPPGYAVHFGSLLALAVALLGLGLMIHLGLQSTLMPHAAAGLPAR</sequence>
<evidence type="ECO:0000313" key="7">
    <source>
        <dbReference type="EMBL" id="TFZ83803.1"/>
    </source>
</evidence>
<dbReference type="Proteomes" id="UP000297890">
    <property type="component" value="Unassembled WGS sequence"/>
</dbReference>
<proteinExistence type="predicted"/>
<keyword evidence="4 5" id="KW-0472">Membrane</keyword>
<dbReference type="OrthoDB" id="582337at2"/>
<keyword evidence="8" id="KW-1185">Reference proteome</keyword>
<feature type="transmembrane region" description="Helical" evidence="5">
    <location>
        <begin position="57"/>
        <end position="79"/>
    </location>
</feature>
<comment type="caution">
    <text evidence="7">The sequence shown here is derived from an EMBL/GenBank/DDBJ whole genome shotgun (WGS) entry which is preliminary data.</text>
</comment>
<keyword evidence="2 5" id="KW-0812">Transmembrane</keyword>
<dbReference type="InterPro" id="IPR003807">
    <property type="entry name" value="DUF202"/>
</dbReference>
<evidence type="ECO:0000256" key="1">
    <source>
        <dbReference type="ARBA" id="ARBA00004127"/>
    </source>
</evidence>
<dbReference type="EMBL" id="SRIO01000002">
    <property type="protein sequence ID" value="TFZ83803.1"/>
    <property type="molecule type" value="Genomic_DNA"/>
</dbReference>
<feature type="domain" description="DUF202" evidence="6">
    <location>
        <begin position="8"/>
        <end position="83"/>
    </location>
</feature>
<feature type="transmembrane region" description="Helical" evidence="5">
    <location>
        <begin position="99"/>
        <end position="120"/>
    </location>
</feature>
<dbReference type="GO" id="GO:0012505">
    <property type="term" value="C:endomembrane system"/>
    <property type="evidence" value="ECO:0007669"/>
    <property type="project" value="UniProtKB-SubCell"/>
</dbReference>
<evidence type="ECO:0000256" key="2">
    <source>
        <dbReference type="ARBA" id="ARBA00022692"/>
    </source>
</evidence>
<evidence type="ECO:0000313" key="8">
    <source>
        <dbReference type="Proteomes" id="UP000297890"/>
    </source>
</evidence>
<protein>
    <submittedName>
        <fullName evidence="7">DUF202 domain-containing protein</fullName>
    </submittedName>
</protein>
<gene>
    <name evidence="7" type="ORF">E4680_02140</name>
</gene>
<evidence type="ECO:0000259" key="6">
    <source>
        <dbReference type="Pfam" id="PF02656"/>
    </source>
</evidence>
<dbReference type="AlphaFoldDB" id="A0A4Z0FBC9"/>
<keyword evidence="3 5" id="KW-1133">Transmembrane helix</keyword>
<feature type="transmembrane region" description="Helical" evidence="5">
    <location>
        <begin position="25"/>
        <end position="45"/>
    </location>
</feature>
<dbReference type="Pfam" id="PF02656">
    <property type="entry name" value="DUF202"/>
    <property type="match status" value="1"/>
</dbReference>
<evidence type="ECO:0000256" key="4">
    <source>
        <dbReference type="ARBA" id="ARBA00023136"/>
    </source>
</evidence>
<comment type="subcellular location">
    <subcellularLocation>
        <location evidence="1">Endomembrane system</location>
        <topology evidence="1">Multi-pass membrane protein</topology>
    </subcellularLocation>
</comment>
<dbReference type="RefSeq" id="WP_135280730.1">
    <property type="nucleotide sequence ID" value="NZ_SRIO01000002.1"/>
</dbReference>
<reference evidence="7 8" key="1">
    <citation type="journal article" date="2019" name="ISME J.">
        <title>Candidatus Macondimonas diazotrophica, a novel gammaproteobacterial genus dominating crude-oil-contaminated coastal sediments.</title>
        <authorList>
            <person name="Karthikeyan S."/>
            <person name="Konstantinidis K."/>
        </authorList>
    </citation>
    <scope>NUCLEOTIDE SEQUENCE [LARGE SCALE GENOMIC DNA]</scope>
    <source>
        <strain evidence="7 8">KTK01</strain>
    </source>
</reference>
<evidence type="ECO:0000256" key="5">
    <source>
        <dbReference type="SAM" id="Phobius"/>
    </source>
</evidence>
<organism evidence="7 8">
    <name type="scientific">Candidatus Macondimonas diazotrophica</name>
    <dbReference type="NCBI Taxonomy" id="2305248"/>
    <lineage>
        <taxon>Bacteria</taxon>
        <taxon>Pseudomonadati</taxon>
        <taxon>Pseudomonadota</taxon>
        <taxon>Gammaproteobacteria</taxon>
        <taxon>Chromatiales</taxon>
        <taxon>Ectothiorhodospiraceae</taxon>
        <taxon>Candidatus Macondimonas</taxon>
    </lineage>
</organism>
<name>A0A4Z0FBC9_9GAMM</name>
<accession>A0A4Z0FBC9</accession>
<evidence type="ECO:0000256" key="3">
    <source>
        <dbReference type="ARBA" id="ARBA00022989"/>
    </source>
</evidence>